<feature type="compositionally biased region" description="Acidic residues" evidence="7">
    <location>
        <begin position="148"/>
        <end position="160"/>
    </location>
</feature>
<dbReference type="CDD" id="cd07978">
    <property type="entry name" value="HFD_TAF13"/>
    <property type="match status" value="1"/>
</dbReference>
<dbReference type="Gene3D" id="1.10.20.10">
    <property type="entry name" value="Histone, subunit A"/>
    <property type="match status" value="1"/>
</dbReference>
<keyword evidence="4" id="KW-0539">Nucleus</keyword>
<comment type="caution">
    <text evidence="8">The sequence shown here is derived from an EMBL/GenBank/DDBJ whole genome shotgun (WGS) entry which is preliminary data.</text>
</comment>
<dbReference type="PANTHER" id="PTHR11380:SF5">
    <property type="entry name" value="TRANSCRIPTION INITIATION FACTOR TFIID SUBUNIT 13"/>
    <property type="match status" value="1"/>
</dbReference>
<dbReference type="EMBL" id="JAQQWI010000017">
    <property type="protein sequence ID" value="KAK8006676.1"/>
    <property type="molecule type" value="Genomic_DNA"/>
</dbReference>
<feature type="region of interest" description="Disordered" evidence="7">
    <location>
        <begin position="122"/>
        <end position="181"/>
    </location>
</feature>
<proteinExistence type="inferred from homology"/>
<comment type="similarity">
    <text evidence="5">Belongs to the TAF13 family.</text>
</comment>
<evidence type="ECO:0000313" key="8">
    <source>
        <dbReference type="EMBL" id="KAK8006676.1"/>
    </source>
</evidence>
<sequence>MEPRARAGKNVGKETFAAKDLSALMYAYGDVPQPLPDTVRVMDEIMTEFLEGVCFEASQHAQYASRQKLKFDDFEFSLRRNPQYLGRVAAMVEKRKHIKEMRRAFQPDDDAVLKSQGKDEAGALAGGLGGQATNGAGASGSQVHGDDELLGLDDDDEDIMESVKKSQDGPRKKRKMGGSAV</sequence>
<gene>
    <name evidence="8" type="ORF">PG991_012973</name>
</gene>
<accession>A0ABR1RBE7</accession>
<dbReference type="PANTHER" id="PTHR11380">
    <property type="entry name" value="TRANSCRIPTION INITIATION FACTOR TFIID/SUPT3-RELATED"/>
    <property type="match status" value="1"/>
</dbReference>
<feature type="compositionally biased region" description="Basic residues" evidence="7">
    <location>
        <begin position="171"/>
        <end position="181"/>
    </location>
</feature>
<evidence type="ECO:0000256" key="4">
    <source>
        <dbReference type="ARBA" id="ARBA00023242"/>
    </source>
</evidence>
<evidence type="ECO:0000256" key="5">
    <source>
        <dbReference type="ARBA" id="ARBA00038392"/>
    </source>
</evidence>
<organism evidence="8 9">
    <name type="scientific">Apiospora marii</name>
    <dbReference type="NCBI Taxonomy" id="335849"/>
    <lineage>
        <taxon>Eukaryota</taxon>
        <taxon>Fungi</taxon>
        <taxon>Dikarya</taxon>
        <taxon>Ascomycota</taxon>
        <taxon>Pezizomycotina</taxon>
        <taxon>Sordariomycetes</taxon>
        <taxon>Xylariomycetidae</taxon>
        <taxon>Amphisphaeriales</taxon>
        <taxon>Apiosporaceae</taxon>
        <taxon>Apiospora</taxon>
    </lineage>
</organism>
<keyword evidence="3" id="KW-0804">Transcription</keyword>
<name>A0ABR1RBE7_9PEZI</name>
<evidence type="ECO:0000313" key="9">
    <source>
        <dbReference type="Proteomes" id="UP001396898"/>
    </source>
</evidence>
<evidence type="ECO:0000256" key="1">
    <source>
        <dbReference type="ARBA" id="ARBA00004123"/>
    </source>
</evidence>
<dbReference type="Pfam" id="PF02269">
    <property type="entry name" value="TFIID-18kDa"/>
    <property type="match status" value="1"/>
</dbReference>
<evidence type="ECO:0000256" key="7">
    <source>
        <dbReference type="SAM" id="MobiDB-lite"/>
    </source>
</evidence>
<evidence type="ECO:0000256" key="3">
    <source>
        <dbReference type="ARBA" id="ARBA00023163"/>
    </source>
</evidence>
<dbReference type="InterPro" id="IPR009072">
    <property type="entry name" value="Histone-fold"/>
</dbReference>
<keyword evidence="9" id="KW-1185">Reference proteome</keyword>
<dbReference type="InterPro" id="IPR003195">
    <property type="entry name" value="TFIID_TAF13"/>
</dbReference>
<reference evidence="8 9" key="1">
    <citation type="submission" date="2023-01" db="EMBL/GenBank/DDBJ databases">
        <title>Analysis of 21 Apiospora genomes using comparative genomics revels a genus with tremendous synthesis potential of carbohydrate active enzymes and secondary metabolites.</title>
        <authorList>
            <person name="Sorensen T."/>
        </authorList>
    </citation>
    <scope>NUCLEOTIDE SEQUENCE [LARGE SCALE GENOMIC DNA]</scope>
    <source>
        <strain evidence="8 9">CBS 20057</strain>
    </source>
</reference>
<evidence type="ECO:0000256" key="6">
    <source>
        <dbReference type="ARBA" id="ARBA00040136"/>
    </source>
</evidence>
<keyword evidence="2" id="KW-0805">Transcription regulation</keyword>
<dbReference type="SUPFAM" id="SSF47113">
    <property type="entry name" value="Histone-fold"/>
    <property type="match status" value="1"/>
</dbReference>
<dbReference type="Proteomes" id="UP001396898">
    <property type="component" value="Unassembled WGS sequence"/>
</dbReference>
<feature type="compositionally biased region" description="Basic and acidic residues" evidence="7">
    <location>
        <begin position="161"/>
        <end position="170"/>
    </location>
</feature>
<comment type="subcellular location">
    <subcellularLocation>
        <location evidence="1">Nucleus</location>
    </subcellularLocation>
</comment>
<protein>
    <recommendedName>
        <fullName evidence="6">Transcription initiation factor TFIID subunit 13</fullName>
    </recommendedName>
</protein>
<evidence type="ECO:0000256" key="2">
    <source>
        <dbReference type="ARBA" id="ARBA00023015"/>
    </source>
</evidence>